<evidence type="ECO:0000256" key="7">
    <source>
        <dbReference type="ARBA" id="ARBA00063781"/>
    </source>
</evidence>
<dbReference type="FunFam" id="2.60.40.1930:FF:000001">
    <property type="entry name" value="CD109 isoform 3"/>
    <property type="match status" value="1"/>
</dbReference>
<feature type="compositionally biased region" description="Low complexity" evidence="9">
    <location>
        <begin position="1452"/>
        <end position="1471"/>
    </location>
</feature>
<dbReference type="GO" id="GO:0005615">
    <property type="term" value="C:extracellular space"/>
    <property type="evidence" value="ECO:0007669"/>
    <property type="project" value="InterPro"/>
</dbReference>
<accession>A0A194PK28</accession>
<dbReference type="Pfam" id="PF07678">
    <property type="entry name" value="TED_complement"/>
    <property type="match status" value="1"/>
</dbReference>
<feature type="region of interest" description="Disordered" evidence="9">
    <location>
        <begin position="1"/>
        <end position="22"/>
    </location>
</feature>
<dbReference type="Gene3D" id="2.60.40.1930">
    <property type="match status" value="1"/>
</dbReference>
<evidence type="ECO:0000256" key="1">
    <source>
        <dbReference type="ARBA" id="ARBA00022729"/>
    </source>
</evidence>
<dbReference type="InterPro" id="IPR041555">
    <property type="entry name" value="MG3"/>
</dbReference>
<dbReference type="Pfam" id="PF01835">
    <property type="entry name" value="MG2"/>
    <property type="match status" value="1"/>
</dbReference>
<evidence type="ECO:0000256" key="8">
    <source>
        <dbReference type="ARBA" id="ARBA00078071"/>
    </source>
</evidence>
<dbReference type="Gene3D" id="2.60.120.1540">
    <property type="match status" value="1"/>
</dbReference>
<gene>
    <name evidence="12" type="ORF">RR46_12956</name>
</gene>
<dbReference type="Gene3D" id="2.60.40.2950">
    <property type="match status" value="1"/>
</dbReference>
<dbReference type="InterPro" id="IPR008930">
    <property type="entry name" value="Terpenoid_cyclase/PrenylTrfase"/>
</dbReference>
<dbReference type="PANTHER" id="PTHR11412:SF136">
    <property type="entry name" value="CD109 ANTIGEN"/>
    <property type="match status" value="1"/>
</dbReference>
<keyword evidence="3" id="KW-0882">Thioester bond</keyword>
<dbReference type="GO" id="GO:0004866">
    <property type="term" value="F:endopeptidase inhibitor activity"/>
    <property type="evidence" value="ECO:0007669"/>
    <property type="project" value="InterPro"/>
</dbReference>
<dbReference type="EMBL" id="KQ459601">
    <property type="protein sequence ID" value="KPI93791.1"/>
    <property type="molecule type" value="Genomic_DNA"/>
</dbReference>
<dbReference type="Gene3D" id="2.60.40.690">
    <property type="entry name" value="Alpha-macroglobulin, receptor-binding domain"/>
    <property type="match status" value="1"/>
</dbReference>
<evidence type="ECO:0000313" key="13">
    <source>
        <dbReference type="Proteomes" id="UP000053268"/>
    </source>
</evidence>
<comment type="function">
    <text evidence="6">Binds covalently through a thioester bond to the pathogen surface resulting in pathogen clearance.</text>
</comment>
<dbReference type="Pfam" id="PF00207">
    <property type="entry name" value="A2M"/>
    <property type="match status" value="1"/>
</dbReference>
<feature type="domain" description="Alpha-macroglobulin receptor-binding" evidence="11">
    <location>
        <begin position="1331"/>
        <end position="1419"/>
    </location>
</feature>
<dbReference type="InterPro" id="IPR011626">
    <property type="entry name" value="Alpha-macroglobulin_TED"/>
</dbReference>
<dbReference type="SUPFAM" id="SSF48239">
    <property type="entry name" value="Terpenoid cyclases/Protein prenyltransferases"/>
    <property type="match status" value="1"/>
</dbReference>
<keyword evidence="2" id="KW-0391">Immunity</keyword>
<dbReference type="Gene3D" id="2.60.40.10">
    <property type="entry name" value="Immunoglobulins"/>
    <property type="match status" value="1"/>
</dbReference>
<dbReference type="SMART" id="SM01361">
    <property type="entry name" value="A2M_recep"/>
    <property type="match status" value="1"/>
</dbReference>
<evidence type="ECO:0000259" key="10">
    <source>
        <dbReference type="SMART" id="SM01360"/>
    </source>
</evidence>
<comment type="subunit">
    <text evidence="7">Heterodimer of a TEP1-N chain and an TEP1-C chain non-covalently linked. Forms a complex composed of TEP1-N and TEP1-C heterodimer, LRIM1 and APL1C; the interaction stabilizes TEP1-N and TEP1-C heterodimer, prevents its binding to tissues while circulating in the hemolymph and protects the thioester bond from hydrolysis. Mature TEP1 and to a lesser extent full-length TEP1 interact with SPCLIP1; the interaction is induced by microbial infection.</text>
</comment>
<keyword evidence="5" id="KW-0325">Glycoprotein</keyword>
<dbReference type="Pfam" id="PF07677">
    <property type="entry name" value="A2M_recep"/>
    <property type="match status" value="1"/>
</dbReference>
<feature type="region of interest" description="Disordered" evidence="9">
    <location>
        <begin position="1451"/>
        <end position="1471"/>
    </location>
</feature>
<dbReference type="SUPFAM" id="SSF49410">
    <property type="entry name" value="Alpha-macroglobulin receptor domain"/>
    <property type="match status" value="1"/>
</dbReference>
<evidence type="ECO:0000256" key="4">
    <source>
        <dbReference type="ARBA" id="ARBA00023157"/>
    </source>
</evidence>
<dbReference type="InterPro" id="IPR009048">
    <property type="entry name" value="A-macroglobulin_rcpt-bd"/>
</dbReference>
<evidence type="ECO:0000256" key="3">
    <source>
        <dbReference type="ARBA" id="ARBA00022966"/>
    </source>
</evidence>
<dbReference type="InterPro" id="IPR013783">
    <property type="entry name" value="Ig-like_fold"/>
</dbReference>
<dbReference type="STRING" id="66420.A0A194PK28"/>
<dbReference type="InterPro" id="IPR002890">
    <property type="entry name" value="MG2"/>
</dbReference>
<dbReference type="InterPro" id="IPR036595">
    <property type="entry name" value="A-macroglobulin_rcpt-bd_sf"/>
</dbReference>
<dbReference type="Gene3D" id="1.50.10.20">
    <property type="match status" value="1"/>
</dbReference>
<evidence type="ECO:0000256" key="6">
    <source>
        <dbReference type="ARBA" id="ARBA00057615"/>
    </source>
</evidence>
<dbReference type="GO" id="GO:0002376">
    <property type="term" value="P:immune system process"/>
    <property type="evidence" value="ECO:0007669"/>
    <property type="project" value="UniProtKB-KW"/>
</dbReference>
<dbReference type="PANTHER" id="PTHR11412">
    <property type="entry name" value="MACROGLOBULIN / COMPLEMENT"/>
    <property type="match status" value="1"/>
</dbReference>
<dbReference type="Proteomes" id="UP000053268">
    <property type="component" value="Unassembled WGS sequence"/>
</dbReference>
<dbReference type="Gene3D" id="2.20.130.20">
    <property type="match status" value="1"/>
</dbReference>
<evidence type="ECO:0000313" key="12">
    <source>
        <dbReference type="EMBL" id="KPI93791.1"/>
    </source>
</evidence>
<organism evidence="12 13">
    <name type="scientific">Papilio xuthus</name>
    <name type="common">Asian swallowtail butterfly</name>
    <dbReference type="NCBI Taxonomy" id="66420"/>
    <lineage>
        <taxon>Eukaryota</taxon>
        <taxon>Metazoa</taxon>
        <taxon>Ecdysozoa</taxon>
        <taxon>Arthropoda</taxon>
        <taxon>Hexapoda</taxon>
        <taxon>Insecta</taxon>
        <taxon>Pterygota</taxon>
        <taxon>Neoptera</taxon>
        <taxon>Endopterygota</taxon>
        <taxon>Lepidoptera</taxon>
        <taxon>Glossata</taxon>
        <taxon>Ditrysia</taxon>
        <taxon>Papilionoidea</taxon>
        <taxon>Papilionidae</taxon>
        <taxon>Papilioninae</taxon>
        <taxon>Papilio</taxon>
    </lineage>
</organism>
<proteinExistence type="predicted"/>
<evidence type="ECO:0000256" key="2">
    <source>
        <dbReference type="ARBA" id="ARBA00022859"/>
    </source>
</evidence>
<evidence type="ECO:0000259" key="11">
    <source>
        <dbReference type="SMART" id="SM01361"/>
    </source>
</evidence>
<name>A0A194PK28_PAPXU</name>
<reference evidence="12 13" key="1">
    <citation type="journal article" date="2015" name="Nat. Commun.">
        <title>Outbred genome sequencing and CRISPR/Cas9 gene editing in butterflies.</title>
        <authorList>
            <person name="Li X."/>
            <person name="Fan D."/>
            <person name="Zhang W."/>
            <person name="Liu G."/>
            <person name="Zhang L."/>
            <person name="Zhao L."/>
            <person name="Fang X."/>
            <person name="Chen L."/>
            <person name="Dong Y."/>
            <person name="Chen Y."/>
            <person name="Ding Y."/>
            <person name="Zhao R."/>
            <person name="Feng M."/>
            <person name="Zhu Y."/>
            <person name="Feng Y."/>
            <person name="Jiang X."/>
            <person name="Zhu D."/>
            <person name="Xiang H."/>
            <person name="Feng X."/>
            <person name="Li S."/>
            <person name="Wang J."/>
            <person name="Zhang G."/>
            <person name="Kronforst M.R."/>
            <person name="Wang W."/>
        </authorList>
    </citation>
    <scope>NUCLEOTIDE SEQUENCE [LARGE SCALE GENOMIC DNA]</scope>
    <source>
        <strain evidence="12">Ya'a_city_454_Px</strain>
        <tissue evidence="12">Whole body</tissue>
    </source>
</reference>
<evidence type="ECO:0000256" key="9">
    <source>
        <dbReference type="SAM" id="MobiDB-lite"/>
    </source>
</evidence>
<protein>
    <recommendedName>
        <fullName evidence="8">TEP1-F</fullName>
    </recommendedName>
</protein>
<dbReference type="Gene3D" id="2.60.40.1940">
    <property type="match status" value="1"/>
</dbReference>
<keyword evidence="1" id="KW-0732">Signal</keyword>
<evidence type="ECO:0000256" key="5">
    <source>
        <dbReference type="ARBA" id="ARBA00023180"/>
    </source>
</evidence>
<keyword evidence="13" id="KW-1185">Reference proteome</keyword>
<dbReference type="InterPro" id="IPR050473">
    <property type="entry name" value="A2M/Complement_sys"/>
</dbReference>
<dbReference type="InterPro" id="IPR001599">
    <property type="entry name" value="Macroglobln_a2"/>
</dbReference>
<feature type="domain" description="Alpha-2-macroglobulin" evidence="10">
    <location>
        <begin position="731"/>
        <end position="821"/>
    </location>
</feature>
<dbReference type="Pfam" id="PF17791">
    <property type="entry name" value="MG3"/>
    <property type="match status" value="1"/>
</dbReference>
<dbReference type="SMART" id="SM01360">
    <property type="entry name" value="A2M"/>
    <property type="match status" value="1"/>
</dbReference>
<keyword evidence="4" id="KW-1015">Disulfide bond</keyword>
<sequence>MCVGAVGRDIREPPLPPPARQQQRVRRRRAVSFVAPRALLVRLYAASNKFIKAGPAPAPVLRHKDGELSTQTHLSVVGPRVLRPHTSYKVSIAGSSRAHNLYVAVEREGGPFSQGREVQVPAATSRLLELDIGDPGPGRYRLVARSTSGPQFASSAPLLYQPRSFCVFVQTDKRVYQPEDTINFRVIALDKYLLPLNTSVDGSILDAGGAAIREWAAAPLDRGLFADTLALADQPALGEWTIQVEVRGQKYSQRILVADYVLPKFQMEMKMPKEILFSDGKFNINVTAKHFNGLAVQGELTISAYAVFFSGVLQPVFSTPARKVVDLNGQAEVTFDLKTDLDLAEDAARPLVVEAVLEEKYTLIRQNISSRILLLRTPYRLKVTAPDYFKPQLPYVVQIEVVNSSGQVMDTEGDVMVEQLWDDGAPANRTTVSFRKGLAIYETVPDAAHNNSTMNLVIKYKEVTERVVNVVSGSGGGAALSVQLLSAAGDSGELSARIAANEPMDLLHYALVARGDILLAETLELNPGRRTVEVRVPVGRGAAPGCVLLAWAPRLDPAHPLLAAGLYLPHDKLLYNQVSVSTAANSGQYRPNGMVEVRAAGGAGARVALLAAPAHSHAAGLAGPLGNGLDLHTIEREVESFSGVRHSVFRNEERAPGLGLDLAARDPADVFKNAGLVILTDGIVVENDPTGEQAERAAAGLRPALAGPYAFSRLPAPPSPRVYLSVTPHPTWMFSNLTLDKDGKGAMEVWSPATPGEWSIGAFSVHPTLGLGLAAPQVFVTGVPLSLTAELPDTLQRGETLAVVIILQNSMPSDVTVEVTFHNSDQYFEFEPLENTVEATKKIELFRRVRVSVGGGAAASTAFLVSAVRAGSAPVIVEASGGGLSASLFRTIDVQDGYEEEVWSWTLLDGRRSAARGNVSVWAAAGTRLSGSALLAAGDLLAPALRGLRDPPPAAADPAYALRPLATACILLDYLQTTNQDEVSITKDARGQAAAGYQRLMAYRRPDGSFAQELDPEAGGDVYMTAVSGRWVSRCARHVAAAPAGGAAARWLAQAQLPDGSWPAPTQARNDPHAQRPLPLAAHAVLALLDAKGSEVLYKEQINKGVEYVARGLAPDLDAYALAAAASALAAARHPQAGLALQMMDKYVNSSDSTLFWSRKLHGSEWRNPWLVGNSLEARAAACGLRALLAARHTERALPVARYLLQHLRPEHVHPDVLDALAQFSEAIKTSKKLRVSVNVTGFEEPRQFNIDDDNALIIQTQLVRSARWASAVTEGRGVALLGLSARGASNVTAAWPRYTLDPRVDRVSTEHRLQLSICVGFVAQGNDTESGLALLTVQLPSGFLADINTITELTSARHVVGARLQRSGARVLAWLRAGRAERCATLAAPRVLPAARQRPGWADLMDLADSSHRARVFFSAVSSSACSVCRAWPSCERACGAAALQRAPDRNNVSGAPGAPAAPGQGNPNSAPALHTTLTSIFLTALLLMR</sequence>